<reference evidence="2" key="1">
    <citation type="submission" date="2023-08" db="EMBL/GenBank/DDBJ databases">
        <title>Pelteobagrus vachellii genome.</title>
        <authorList>
            <person name="Liu H."/>
        </authorList>
    </citation>
    <scope>NUCLEOTIDE SEQUENCE</scope>
    <source>
        <strain evidence="2">PRFRI_2022a</strain>
        <tissue evidence="2">Muscle</tissue>
    </source>
</reference>
<dbReference type="AlphaFoldDB" id="A0AA88N638"/>
<dbReference type="Proteomes" id="UP001187315">
    <property type="component" value="Unassembled WGS sequence"/>
</dbReference>
<dbReference type="PANTHER" id="PTHR10378">
    <property type="entry name" value="LIM DOMAIN-BINDING PROTEIN"/>
    <property type="match status" value="1"/>
</dbReference>
<evidence type="ECO:0000313" key="2">
    <source>
        <dbReference type="EMBL" id="KAK2852619.1"/>
    </source>
</evidence>
<organism evidence="2 3">
    <name type="scientific">Tachysurus vachellii</name>
    <name type="common">Darkbarbel catfish</name>
    <name type="synonym">Pelteobagrus vachellii</name>
    <dbReference type="NCBI Taxonomy" id="175792"/>
    <lineage>
        <taxon>Eukaryota</taxon>
        <taxon>Metazoa</taxon>
        <taxon>Chordata</taxon>
        <taxon>Craniata</taxon>
        <taxon>Vertebrata</taxon>
        <taxon>Euteleostomi</taxon>
        <taxon>Actinopterygii</taxon>
        <taxon>Neopterygii</taxon>
        <taxon>Teleostei</taxon>
        <taxon>Ostariophysi</taxon>
        <taxon>Siluriformes</taxon>
        <taxon>Bagridae</taxon>
        <taxon>Tachysurus</taxon>
    </lineage>
</organism>
<name>A0AA88N638_TACVA</name>
<gene>
    <name evidence="2" type="ORF">Q7C36_007820</name>
</gene>
<comment type="caution">
    <text evidence="2">The sequence shown here is derived from an EMBL/GenBank/DDBJ whole genome shotgun (WGS) entry which is preliminary data.</text>
</comment>
<accession>A0AA88N638</accession>
<sequence length="441" mass="49878">MTGEICKAGDGVCLNVWLSSCFYIFIPLCTPPPHCPPLGICFCSSEEAHASSVWTQQQLSVPSSTKHVRRCLLEVALAQQREEAEGVERGGVHSSLCTGCSSKSFKLYSPKEPPNGSAFPPFHPGTMLDRDVGPTPMYTPSYMEPGIGRHTPYGNQTDYRIFELNKRLQNWTEQDCDNLWWDAFTTEFFEDDAMLTVTFCLEDGPKRYTIGRTLIPRYFRSIFEGGATELFYVLKHPKESFHSNFVSLDCDQCTMVTQNGKPMFTQVCVEGRLYLEFMFDDMMRIKTWHFSIRQHREVVPRSILAMHAQDPQMLDQLSKNITRCGLSNSTLNYLRLCVILEPMQELMSRHKTYSLSPRDCLKTCLFQKWQRMVAPPAEPARQAPNKRRKRKMSGGSTVSTGGGNNSNSNSKKKSPASSFALSSQDLVGTKTCTVPELEDRS</sequence>
<keyword evidence="3" id="KW-1185">Reference proteome</keyword>
<protein>
    <recommendedName>
        <fullName evidence="4">LIM domain-binding protein 1</fullName>
    </recommendedName>
</protein>
<dbReference type="Pfam" id="PF01803">
    <property type="entry name" value="LIM_bind"/>
    <property type="match status" value="1"/>
</dbReference>
<evidence type="ECO:0000256" key="1">
    <source>
        <dbReference type="SAM" id="MobiDB-lite"/>
    </source>
</evidence>
<feature type="region of interest" description="Disordered" evidence="1">
    <location>
        <begin position="375"/>
        <end position="422"/>
    </location>
</feature>
<proteinExistence type="predicted"/>
<dbReference type="PROSITE" id="PS51257">
    <property type="entry name" value="PROKAR_LIPOPROTEIN"/>
    <property type="match status" value="1"/>
</dbReference>
<evidence type="ECO:0000313" key="3">
    <source>
        <dbReference type="Proteomes" id="UP001187315"/>
    </source>
</evidence>
<dbReference type="InterPro" id="IPR029005">
    <property type="entry name" value="LIM-bd/SEUSS"/>
</dbReference>
<feature type="compositionally biased region" description="Low complexity" evidence="1">
    <location>
        <begin position="393"/>
        <end position="422"/>
    </location>
</feature>
<dbReference type="EMBL" id="JAVHJS010000007">
    <property type="protein sequence ID" value="KAK2852619.1"/>
    <property type="molecule type" value="Genomic_DNA"/>
</dbReference>
<evidence type="ECO:0008006" key="4">
    <source>
        <dbReference type="Google" id="ProtNLM"/>
    </source>
</evidence>